<evidence type="ECO:0000259" key="1">
    <source>
        <dbReference type="Pfam" id="PF00501"/>
    </source>
</evidence>
<dbReference type="AlphaFoldDB" id="X0Y858"/>
<dbReference type="InterPro" id="IPR000873">
    <property type="entry name" value="AMP-dep_synth/lig_dom"/>
</dbReference>
<reference evidence="2" key="1">
    <citation type="journal article" date="2014" name="Front. Microbiol.">
        <title>High frequency of phylogenetically diverse reductive dehalogenase-homologous genes in deep subseafloor sedimentary metagenomes.</title>
        <authorList>
            <person name="Kawai M."/>
            <person name="Futagami T."/>
            <person name="Toyoda A."/>
            <person name="Takaki Y."/>
            <person name="Nishi S."/>
            <person name="Hori S."/>
            <person name="Arai W."/>
            <person name="Tsubouchi T."/>
            <person name="Morono Y."/>
            <person name="Uchiyama I."/>
            <person name="Ito T."/>
            <person name="Fujiyama A."/>
            <person name="Inagaki F."/>
            <person name="Takami H."/>
        </authorList>
    </citation>
    <scope>NUCLEOTIDE SEQUENCE</scope>
    <source>
        <strain evidence="2">Expedition CK06-06</strain>
    </source>
</reference>
<dbReference type="PANTHER" id="PTHR43767">
    <property type="entry name" value="LONG-CHAIN-FATTY-ACID--COA LIGASE"/>
    <property type="match status" value="1"/>
</dbReference>
<feature type="non-terminal residue" evidence="2">
    <location>
        <position position="1"/>
    </location>
</feature>
<evidence type="ECO:0000313" key="2">
    <source>
        <dbReference type="EMBL" id="GAG43462.1"/>
    </source>
</evidence>
<feature type="domain" description="AMP-dependent synthetase/ligase" evidence="1">
    <location>
        <begin position="3"/>
        <end position="214"/>
    </location>
</feature>
<name>X0Y858_9ZZZZ</name>
<proteinExistence type="predicted"/>
<gene>
    <name evidence="2" type="ORF">S01H1_79845</name>
</gene>
<dbReference type="Gene3D" id="3.40.50.12780">
    <property type="entry name" value="N-terminal domain of ligase-like"/>
    <property type="match status" value="1"/>
</dbReference>
<dbReference type="EMBL" id="BARS01053866">
    <property type="protein sequence ID" value="GAG43462.1"/>
    <property type="molecule type" value="Genomic_DNA"/>
</dbReference>
<dbReference type="SUPFAM" id="SSF56801">
    <property type="entry name" value="Acetyl-CoA synthetase-like"/>
    <property type="match status" value="1"/>
</dbReference>
<dbReference type="InterPro" id="IPR042099">
    <property type="entry name" value="ANL_N_sf"/>
</dbReference>
<feature type="non-terminal residue" evidence="2">
    <location>
        <position position="223"/>
    </location>
</feature>
<dbReference type="Pfam" id="PF00501">
    <property type="entry name" value="AMP-binding"/>
    <property type="match status" value="1"/>
</dbReference>
<organism evidence="2">
    <name type="scientific">marine sediment metagenome</name>
    <dbReference type="NCBI Taxonomy" id="412755"/>
    <lineage>
        <taxon>unclassified sequences</taxon>
        <taxon>metagenomes</taxon>
        <taxon>ecological metagenomes</taxon>
    </lineage>
</organism>
<dbReference type="InterPro" id="IPR050237">
    <property type="entry name" value="ATP-dep_AMP-bd_enzyme"/>
</dbReference>
<accession>X0Y858</accession>
<dbReference type="PANTHER" id="PTHR43767:SF1">
    <property type="entry name" value="NONRIBOSOMAL PEPTIDE SYNTHASE PES1 (EUROFUNG)-RELATED"/>
    <property type="match status" value="1"/>
</dbReference>
<protein>
    <recommendedName>
        <fullName evidence="1">AMP-dependent synthetase/ligase domain-containing protein</fullName>
    </recommendedName>
</protein>
<comment type="caution">
    <text evidence="2">The sequence shown here is derived from an EMBL/GenBank/DDBJ whole genome shotgun (WGS) entry which is preliminary data.</text>
</comment>
<sequence>DSSADRFSGKTALSMCDNTITYEKLKRLSEKTASHLQTHGIKRGDHVAILSENRPEWGIIFFGIAKAGATAVCMDPFLTTKEIEFILKDSESVCIFASESFVNTLKEISGSFPNLKDIINIEEIDDLQEDGFTTPGIDPDDTAILIYTSGTTGSQKGVMLSHGNIVSDTLASIERVPYKPGTNYLSLLPLSHMFGITVGLIAPLHNGGRCAYSPSLKGYEILN</sequence>